<dbReference type="RefSeq" id="WP_379524296.1">
    <property type="nucleotide sequence ID" value="NZ_JBHSPA010000115.1"/>
</dbReference>
<keyword evidence="2" id="KW-1185">Reference proteome</keyword>
<proteinExistence type="predicted"/>
<evidence type="ECO:0000313" key="1">
    <source>
        <dbReference type="EMBL" id="MFC5834888.1"/>
    </source>
</evidence>
<name>A0ABW1DDH6_9ACTN</name>
<accession>A0ABW1DDH6</accession>
<comment type="caution">
    <text evidence="1">The sequence shown here is derived from an EMBL/GenBank/DDBJ whole genome shotgun (WGS) entry which is preliminary data.</text>
</comment>
<gene>
    <name evidence="1" type="ORF">ACFPZ3_64555</name>
</gene>
<organism evidence="1 2">
    <name type="scientific">Nonomuraea insulae</name>
    <dbReference type="NCBI Taxonomy" id="1616787"/>
    <lineage>
        <taxon>Bacteria</taxon>
        <taxon>Bacillati</taxon>
        <taxon>Actinomycetota</taxon>
        <taxon>Actinomycetes</taxon>
        <taxon>Streptosporangiales</taxon>
        <taxon>Streptosporangiaceae</taxon>
        <taxon>Nonomuraea</taxon>
    </lineage>
</organism>
<sequence length="312" mass="33626">MAIGAAVFMTLVLLVFVLKVVEGVLFQPANTVRAFFQALSDRNADAASVLVVPDPKQDLTGTDLRGGAVLKSSGYTPPTAVKLEPVIPVEDDQATVGVSYSVGGREQRVKLTLERDEQASVAGLFREWRIVKGAIGEAHVQVETADTVLVADTPASSESGMLQTYGYPGGYQVTLPDQPLLEAEPVIAYTGADRYSELGVLQPVVKATVQNEVDRQVRTFLDRCSKGTEITRESCPYPWSNYPSPDRVKIKVLSYPKCEITVSRGQVTASGTGQIRIRQPSFFGVDESTPGFTVSGGVTTMNNAVTFQYVAQ</sequence>
<evidence type="ECO:0000313" key="2">
    <source>
        <dbReference type="Proteomes" id="UP001596058"/>
    </source>
</evidence>
<dbReference type="EMBL" id="JBHSPA010000115">
    <property type="protein sequence ID" value="MFC5834888.1"/>
    <property type="molecule type" value="Genomic_DNA"/>
</dbReference>
<dbReference type="Proteomes" id="UP001596058">
    <property type="component" value="Unassembled WGS sequence"/>
</dbReference>
<reference evidence="2" key="1">
    <citation type="journal article" date="2019" name="Int. J. Syst. Evol. Microbiol.">
        <title>The Global Catalogue of Microorganisms (GCM) 10K type strain sequencing project: providing services to taxonomists for standard genome sequencing and annotation.</title>
        <authorList>
            <consortium name="The Broad Institute Genomics Platform"/>
            <consortium name="The Broad Institute Genome Sequencing Center for Infectious Disease"/>
            <person name="Wu L."/>
            <person name="Ma J."/>
        </authorList>
    </citation>
    <scope>NUCLEOTIDE SEQUENCE [LARGE SCALE GENOMIC DNA]</scope>
    <source>
        <strain evidence="2">CCUG 53903</strain>
    </source>
</reference>
<protein>
    <submittedName>
        <fullName evidence="1">Uncharacterized protein</fullName>
    </submittedName>
</protein>